<evidence type="ECO:0000256" key="1">
    <source>
        <dbReference type="ARBA" id="ARBA00004418"/>
    </source>
</evidence>
<dbReference type="AlphaFoldDB" id="A0A3A1YNU8"/>
<organism evidence="6 7">
    <name type="scientific">Neopusillimonas maritima</name>
    <dbReference type="NCBI Taxonomy" id="2026239"/>
    <lineage>
        <taxon>Bacteria</taxon>
        <taxon>Pseudomonadati</taxon>
        <taxon>Pseudomonadota</taxon>
        <taxon>Betaproteobacteria</taxon>
        <taxon>Burkholderiales</taxon>
        <taxon>Alcaligenaceae</taxon>
        <taxon>Neopusillimonas</taxon>
    </lineage>
</organism>
<dbReference type="PANTHER" id="PTHR36307:SF1">
    <property type="entry name" value="FLAGELLA BASAL BODY P-RING FORMATION PROTEIN FLGA"/>
    <property type="match status" value="1"/>
</dbReference>
<comment type="subcellular location">
    <subcellularLocation>
        <location evidence="1 4">Periplasm</location>
    </subcellularLocation>
</comment>
<feature type="signal peptide" evidence="4">
    <location>
        <begin position="1"/>
        <end position="24"/>
    </location>
</feature>
<keyword evidence="6" id="KW-0966">Cell projection</keyword>
<dbReference type="Gene3D" id="3.90.1210.10">
    <property type="entry name" value="Antifreeze-like/N-acetylneuraminic acid synthase C-terminal domain"/>
    <property type="match status" value="1"/>
</dbReference>
<keyword evidence="3 4" id="KW-0574">Periplasm</keyword>
<comment type="similarity">
    <text evidence="4">Belongs to the FlgA family.</text>
</comment>
<comment type="caution">
    <text evidence="6">The sequence shown here is derived from an EMBL/GenBank/DDBJ whole genome shotgun (WGS) entry which is preliminary data.</text>
</comment>
<evidence type="ECO:0000256" key="3">
    <source>
        <dbReference type="ARBA" id="ARBA00022764"/>
    </source>
</evidence>
<dbReference type="SMART" id="SM00858">
    <property type="entry name" value="SAF"/>
    <property type="match status" value="1"/>
</dbReference>
<proteinExistence type="inferred from homology"/>
<reference evidence="6 7" key="1">
    <citation type="submission" date="2017-08" db="EMBL/GenBank/DDBJ databases">
        <title>Pusillimonas indicus sp. nov., a member of the family Alcaligenaceae isolated from surface seawater.</title>
        <authorList>
            <person name="Li J."/>
        </authorList>
    </citation>
    <scope>NUCLEOTIDE SEQUENCE [LARGE SCALE GENOMIC DNA]</scope>
    <source>
        <strain evidence="6 7">L52-1-41</strain>
    </source>
</reference>
<dbReference type="Proteomes" id="UP000266206">
    <property type="component" value="Unassembled WGS sequence"/>
</dbReference>
<name>A0A3A1YNU8_9BURK</name>
<dbReference type="GO" id="GO:0042597">
    <property type="term" value="C:periplasmic space"/>
    <property type="evidence" value="ECO:0007669"/>
    <property type="project" value="UniProtKB-SubCell"/>
</dbReference>
<dbReference type="EMBL" id="NQYH01000012">
    <property type="protein sequence ID" value="RIY39943.1"/>
    <property type="molecule type" value="Genomic_DNA"/>
</dbReference>
<dbReference type="OrthoDB" id="8561436at2"/>
<dbReference type="Pfam" id="PF13144">
    <property type="entry name" value="ChapFlgA"/>
    <property type="match status" value="1"/>
</dbReference>
<keyword evidence="6" id="KW-0282">Flagellum</keyword>
<keyword evidence="4" id="KW-1005">Bacterial flagellum biogenesis</keyword>
<dbReference type="InterPro" id="IPR017585">
    <property type="entry name" value="SAF_FlgA"/>
</dbReference>
<comment type="function">
    <text evidence="4">Involved in the assembly process of the P-ring formation. It may associate with FlgF on the rod constituting a structure essential for the P-ring assembly or may act as a modulator protein for the P-ring assembly.</text>
</comment>
<evidence type="ECO:0000259" key="5">
    <source>
        <dbReference type="SMART" id="SM00858"/>
    </source>
</evidence>
<evidence type="ECO:0000313" key="6">
    <source>
        <dbReference type="EMBL" id="RIY39943.1"/>
    </source>
</evidence>
<dbReference type="GO" id="GO:0044780">
    <property type="term" value="P:bacterial-type flagellum assembly"/>
    <property type="evidence" value="ECO:0007669"/>
    <property type="project" value="InterPro"/>
</dbReference>
<gene>
    <name evidence="6" type="ORF">CJP73_12730</name>
</gene>
<dbReference type="InterPro" id="IPR039246">
    <property type="entry name" value="Flagellar_FlgA"/>
</dbReference>
<evidence type="ECO:0000313" key="7">
    <source>
        <dbReference type="Proteomes" id="UP000266206"/>
    </source>
</evidence>
<dbReference type="CDD" id="cd11614">
    <property type="entry name" value="SAF_CpaB_FlgA_like"/>
    <property type="match status" value="1"/>
</dbReference>
<evidence type="ECO:0000256" key="4">
    <source>
        <dbReference type="RuleBase" id="RU362063"/>
    </source>
</evidence>
<dbReference type="InterPro" id="IPR013974">
    <property type="entry name" value="SAF"/>
</dbReference>
<accession>A0A3A1YNU8</accession>
<keyword evidence="2 4" id="KW-0732">Signal</keyword>
<keyword evidence="6" id="KW-0969">Cilium</keyword>
<feature type="chain" id="PRO_5017101418" description="Flagella basal body P-ring formation protein FlgA" evidence="4">
    <location>
        <begin position="25"/>
        <end position="234"/>
    </location>
</feature>
<evidence type="ECO:0000256" key="2">
    <source>
        <dbReference type="ARBA" id="ARBA00022729"/>
    </source>
</evidence>
<dbReference type="Gene3D" id="2.30.30.760">
    <property type="match status" value="1"/>
</dbReference>
<sequence length="234" mass="25764">MRKVIVSLGLIMLLQPVAHGVAQAATQTPEELNLQKKMLAFLEGKAASWDGTLKAQIEPPNIKNQPKCENVEIFIPGRGATLRPTVTLGIRCLGPKPWVSYTQANIRIEGSYYITVRPVRAGTTLSMQDLEQREGDLLRLPRGTLIDPEQLVGYITRYRLNARKPIKASAIRSPLSIERGQMVYMEVRGVGFVARSEGKAMEDGEPGDHIQVRTASGQIVTATILDAHTVLIPM</sequence>
<dbReference type="RefSeq" id="WP_119516694.1">
    <property type="nucleotide sequence ID" value="NZ_NQYH01000012.1"/>
</dbReference>
<feature type="domain" description="SAF" evidence="5">
    <location>
        <begin position="110"/>
        <end position="172"/>
    </location>
</feature>
<dbReference type="NCBIfam" id="TIGR03170">
    <property type="entry name" value="flgA_cterm"/>
    <property type="match status" value="1"/>
</dbReference>
<dbReference type="PANTHER" id="PTHR36307">
    <property type="entry name" value="FLAGELLA BASAL BODY P-RING FORMATION PROTEIN FLGA"/>
    <property type="match status" value="1"/>
</dbReference>
<protein>
    <recommendedName>
        <fullName evidence="4">Flagella basal body P-ring formation protein FlgA</fullName>
    </recommendedName>
</protein>